<evidence type="ECO:0000313" key="8">
    <source>
        <dbReference type="Proteomes" id="UP000077885"/>
    </source>
</evidence>
<comment type="similarity">
    <text evidence="2">Belongs to the DODA-type extradiol aromatic ring-opening dioxygenase family.</text>
</comment>
<evidence type="ECO:0000256" key="3">
    <source>
        <dbReference type="ARBA" id="ARBA00022723"/>
    </source>
</evidence>
<sequence>MRKLPALFLGHGSPMTVLDAASPFNQGFARIARGFPKPRAILMISAHWYTRGLQLTAARPGLIYDFYGFPPALSQVQYPAPGSPELAAEVCRLLQAEGAELHPTRGFDHGMWSVLKHLYPQADIPVVQLSLDSRLSPAQHFKLARKLKPLREQGILIAGSGGIVHNLRALRPNHPGYDWAQQFRKQINAALLRGDHEALIDYPRFGQAAALAVPTPEHYLPLLYTAAQRDNGEPLEIFNDQLTEGALSMTSIKIGD</sequence>
<dbReference type="STRING" id="1795827.A7P95_04445"/>
<dbReference type="GO" id="GO:0016702">
    <property type="term" value="F:oxidoreductase activity, acting on single donors with incorporation of molecular oxygen, incorporation of two atoms of oxygen"/>
    <property type="evidence" value="ECO:0007669"/>
    <property type="project" value="UniProtKB-ARBA"/>
</dbReference>
<dbReference type="Gene3D" id="3.40.830.10">
    <property type="entry name" value="LigB-like"/>
    <property type="match status" value="1"/>
</dbReference>
<organism evidence="7 8">
    <name type="scientific">Eikenella longinqua</name>
    <dbReference type="NCBI Taxonomy" id="1795827"/>
    <lineage>
        <taxon>Bacteria</taxon>
        <taxon>Pseudomonadati</taxon>
        <taxon>Pseudomonadota</taxon>
        <taxon>Betaproteobacteria</taxon>
        <taxon>Neisseriales</taxon>
        <taxon>Neisseriaceae</taxon>
        <taxon>Eikenella</taxon>
    </lineage>
</organism>
<evidence type="ECO:0000256" key="2">
    <source>
        <dbReference type="ARBA" id="ARBA00007581"/>
    </source>
</evidence>
<dbReference type="PANTHER" id="PTHR30096">
    <property type="entry name" value="4,5-DOPA DIOXYGENASE EXTRADIOL-LIKE PROTEIN"/>
    <property type="match status" value="1"/>
</dbReference>
<comment type="cofactor">
    <cofactor evidence="1">
        <name>Zn(2+)</name>
        <dbReference type="ChEBI" id="CHEBI:29105"/>
    </cofactor>
</comment>
<dbReference type="InterPro" id="IPR014436">
    <property type="entry name" value="Extradiol_dOase_DODA"/>
</dbReference>
<dbReference type="Pfam" id="PF02900">
    <property type="entry name" value="LigB"/>
    <property type="match status" value="1"/>
</dbReference>
<dbReference type="GO" id="GO:0008270">
    <property type="term" value="F:zinc ion binding"/>
    <property type="evidence" value="ECO:0007669"/>
    <property type="project" value="InterPro"/>
</dbReference>
<dbReference type="Proteomes" id="UP000077885">
    <property type="component" value="Unassembled WGS sequence"/>
</dbReference>
<name>A0A1A9RYH0_9NEIS</name>
<dbReference type="RefSeq" id="WP_067591788.1">
    <property type="nucleotide sequence ID" value="NZ_LXSL01000016.1"/>
</dbReference>
<keyword evidence="7" id="KW-0223">Dioxygenase</keyword>
<dbReference type="InterPro" id="IPR004183">
    <property type="entry name" value="Xdiol_dOase_suB"/>
</dbReference>
<dbReference type="SUPFAM" id="SSF53213">
    <property type="entry name" value="LigB-like"/>
    <property type="match status" value="1"/>
</dbReference>
<dbReference type="CDD" id="cd07363">
    <property type="entry name" value="45_DOPA_Dioxygenase"/>
    <property type="match status" value="1"/>
</dbReference>
<evidence type="ECO:0000313" key="7">
    <source>
        <dbReference type="EMBL" id="OAM29201.1"/>
    </source>
</evidence>
<dbReference type="NCBIfam" id="NF007914">
    <property type="entry name" value="PRK10628.1"/>
    <property type="match status" value="1"/>
</dbReference>
<evidence type="ECO:0000259" key="6">
    <source>
        <dbReference type="Pfam" id="PF02900"/>
    </source>
</evidence>
<dbReference type="EMBL" id="LXSL01000016">
    <property type="protein sequence ID" value="OAM29201.1"/>
    <property type="molecule type" value="Genomic_DNA"/>
</dbReference>
<reference evidence="8" key="1">
    <citation type="submission" date="2016-05" db="EMBL/GenBank/DDBJ databases">
        <title>Draft genome of Corynebacterium afermentans subsp. afermentans LCDC 88199T.</title>
        <authorList>
            <person name="Bernier A.-M."/>
            <person name="Bernard K."/>
        </authorList>
    </citation>
    <scope>NUCLEOTIDE SEQUENCE [LARGE SCALE GENOMIC DNA]</scope>
    <source>
        <strain evidence="8">NML02-A-017</strain>
    </source>
</reference>
<keyword evidence="5" id="KW-0560">Oxidoreductase</keyword>
<keyword evidence="3" id="KW-0479">Metal-binding</keyword>
<evidence type="ECO:0000256" key="4">
    <source>
        <dbReference type="ARBA" id="ARBA00022833"/>
    </source>
</evidence>
<keyword evidence="8" id="KW-1185">Reference proteome</keyword>
<protein>
    <submittedName>
        <fullName evidence="7">4,5-DOPA dioxygenase extradiol</fullName>
    </submittedName>
</protein>
<proteinExistence type="inferred from homology"/>
<dbReference type="PANTHER" id="PTHR30096:SF0">
    <property type="entry name" value="4,5-DOPA DIOXYGENASE EXTRADIOL-LIKE PROTEIN"/>
    <property type="match status" value="1"/>
</dbReference>
<feature type="domain" description="Extradiol ring-cleavage dioxygenase class III enzyme subunit B" evidence="6">
    <location>
        <begin position="24"/>
        <end position="204"/>
    </location>
</feature>
<accession>A0A1A9RYH0</accession>
<evidence type="ECO:0000256" key="1">
    <source>
        <dbReference type="ARBA" id="ARBA00001947"/>
    </source>
</evidence>
<dbReference type="AlphaFoldDB" id="A0A1A9RYH0"/>
<keyword evidence="4" id="KW-0862">Zinc</keyword>
<dbReference type="GO" id="GO:0008198">
    <property type="term" value="F:ferrous iron binding"/>
    <property type="evidence" value="ECO:0007669"/>
    <property type="project" value="InterPro"/>
</dbReference>
<evidence type="ECO:0000256" key="5">
    <source>
        <dbReference type="ARBA" id="ARBA00023002"/>
    </source>
</evidence>
<gene>
    <name evidence="7" type="ORF">A7P95_04445</name>
</gene>
<dbReference type="PIRSF" id="PIRSF006157">
    <property type="entry name" value="Doxgns_DODA"/>
    <property type="match status" value="1"/>
</dbReference>
<comment type="caution">
    <text evidence="7">The sequence shown here is derived from an EMBL/GenBank/DDBJ whole genome shotgun (WGS) entry which is preliminary data.</text>
</comment>
<dbReference type="OrthoDB" id="9790889at2"/>